<dbReference type="EMBL" id="JARBHB010000002">
    <property type="protein sequence ID" value="KAJ8891765.1"/>
    <property type="molecule type" value="Genomic_DNA"/>
</dbReference>
<dbReference type="Proteomes" id="UP001159363">
    <property type="component" value="Chromosome 2"/>
</dbReference>
<comment type="caution">
    <text evidence="1">The sequence shown here is derived from an EMBL/GenBank/DDBJ whole genome shotgun (WGS) entry which is preliminary data.</text>
</comment>
<gene>
    <name evidence="1" type="ORF">PR048_004318</name>
</gene>
<keyword evidence="2" id="KW-1185">Reference proteome</keyword>
<reference evidence="1 2" key="1">
    <citation type="submission" date="2023-02" db="EMBL/GenBank/DDBJ databases">
        <title>LHISI_Scaffold_Assembly.</title>
        <authorList>
            <person name="Stuart O.P."/>
            <person name="Cleave R."/>
            <person name="Magrath M.J.L."/>
            <person name="Mikheyev A.S."/>
        </authorList>
    </citation>
    <scope>NUCLEOTIDE SEQUENCE [LARGE SCALE GENOMIC DNA]</scope>
    <source>
        <strain evidence="1">Daus_M_001</strain>
        <tissue evidence="1">Leg muscle</tissue>
    </source>
</reference>
<accession>A0ABQ9I538</accession>
<proteinExistence type="predicted"/>
<sequence length="131" mass="15312">MSNWPQESPRVIIIWTNGCDYQNRNKVLSNALLNLPTEKNFSIHQKYLLKGHTQMEDYDIPLTHCYSSIRPENKVSDPTVNDVASEGARSTQFSRMYRDCLKIKEVMWQLLQQLKSVIPLESHSFYDTLPH</sequence>
<protein>
    <submittedName>
        <fullName evidence="1">Uncharacterized protein</fullName>
    </submittedName>
</protein>
<evidence type="ECO:0000313" key="1">
    <source>
        <dbReference type="EMBL" id="KAJ8891765.1"/>
    </source>
</evidence>
<evidence type="ECO:0000313" key="2">
    <source>
        <dbReference type="Proteomes" id="UP001159363"/>
    </source>
</evidence>
<name>A0ABQ9I538_9NEOP</name>
<organism evidence="1 2">
    <name type="scientific">Dryococelus australis</name>
    <dbReference type="NCBI Taxonomy" id="614101"/>
    <lineage>
        <taxon>Eukaryota</taxon>
        <taxon>Metazoa</taxon>
        <taxon>Ecdysozoa</taxon>
        <taxon>Arthropoda</taxon>
        <taxon>Hexapoda</taxon>
        <taxon>Insecta</taxon>
        <taxon>Pterygota</taxon>
        <taxon>Neoptera</taxon>
        <taxon>Polyneoptera</taxon>
        <taxon>Phasmatodea</taxon>
        <taxon>Verophasmatodea</taxon>
        <taxon>Anareolatae</taxon>
        <taxon>Phasmatidae</taxon>
        <taxon>Eurycanthinae</taxon>
        <taxon>Dryococelus</taxon>
    </lineage>
</organism>